<keyword evidence="5" id="KW-1133">Transmembrane helix</keyword>
<dbReference type="FunFam" id="2.60.40.10:FF:000049">
    <property type="entry name" value="Leukocyte immunoglobulin-like receptor subfamily B member 1"/>
    <property type="match status" value="1"/>
</dbReference>
<dbReference type="PROSITE" id="PS50835">
    <property type="entry name" value="IG_LIKE"/>
    <property type="match status" value="1"/>
</dbReference>
<organism evidence="8 9">
    <name type="scientific">Heterocephalus glaber</name>
    <name type="common">Naked mole rat</name>
    <dbReference type="NCBI Taxonomy" id="10181"/>
    <lineage>
        <taxon>Eukaryota</taxon>
        <taxon>Metazoa</taxon>
        <taxon>Chordata</taxon>
        <taxon>Craniata</taxon>
        <taxon>Vertebrata</taxon>
        <taxon>Euteleostomi</taxon>
        <taxon>Mammalia</taxon>
        <taxon>Eutheria</taxon>
        <taxon>Euarchontoglires</taxon>
        <taxon>Glires</taxon>
        <taxon>Rodentia</taxon>
        <taxon>Hystricomorpha</taxon>
        <taxon>Bathyergidae</taxon>
        <taxon>Heterocephalus</taxon>
    </lineage>
</organism>
<dbReference type="GO" id="GO:0002764">
    <property type="term" value="P:immune response-regulating signaling pathway"/>
    <property type="evidence" value="ECO:0007669"/>
    <property type="project" value="TreeGrafter"/>
</dbReference>
<evidence type="ECO:0000256" key="2">
    <source>
        <dbReference type="ARBA" id="ARBA00023157"/>
    </source>
</evidence>
<dbReference type="AlphaFoldDB" id="A0AAX6QMQ0"/>
<keyword evidence="5" id="KW-0812">Transmembrane</keyword>
<dbReference type="GeneID" id="101721593"/>
<evidence type="ECO:0000256" key="1">
    <source>
        <dbReference type="ARBA" id="ARBA00022729"/>
    </source>
</evidence>
<protein>
    <submittedName>
        <fullName evidence="9">Leukocyte-associated immunoglobulin-like receptor 1</fullName>
    </submittedName>
</protein>
<evidence type="ECO:0000259" key="7">
    <source>
        <dbReference type="PROSITE" id="PS50835"/>
    </source>
</evidence>
<dbReference type="RefSeq" id="XP_012921683.1">
    <property type="nucleotide sequence ID" value="XM_013066229.2"/>
</dbReference>
<dbReference type="CTD" id="3903"/>
<dbReference type="InterPro" id="IPR050412">
    <property type="entry name" value="Ig-like_Receptors_ImmuneReg"/>
</dbReference>
<dbReference type="GO" id="GO:0005886">
    <property type="term" value="C:plasma membrane"/>
    <property type="evidence" value="ECO:0007669"/>
    <property type="project" value="TreeGrafter"/>
</dbReference>
<dbReference type="InterPro" id="IPR036179">
    <property type="entry name" value="Ig-like_dom_sf"/>
</dbReference>
<reference evidence="9" key="1">
    <citation type="submission" date="2025-08" db="UniProtKB">
        <authorList>
            <consortium name="RefSeq"/>
        </authorList>
    </citation>
    <scope>IDENTIFICATION</scope>
</reference>
<evidence type="ECO:0000256" key="5">
    <source>
        <dbReference type="SAM" id="Phobius"/>
    </source>
</evidence>
<feature type="domain" description="Ig-like" evidence="7">
    <location>
        <begin position="29"/>
        <end position="116"/>
    </location>
</feature>
<feature type="region of interest" description="Disordered" evidence="4">
    <location>
        <begin position="126"/>
        <end position="146"/>
    </location>
</feature>
<keyword evidence="8" id="KW-1185">Reference proteome</keyword>
<evidence type="ECO:0000313" key="8">
    <source>
        <dbReference type="Proteomes" id="UP000694906"/>
    </source>
</evidence>
<dbReference type="PANTHER" id="PTHR11738:SF129">
    <property type="entry name" value="LEUKOCYTE-ASSOCIATED IMMUNOGLOBULIN-LIKE RECEPTOR 1"/>
    <property type="match status" value="1"/>
</dbReference>
<dbReference type="Gene3D" id="2.60.40.10">
    <property type="entry name" value="Immunoglobulins"/>
    <property type="match status" value="1"/>
</dbReference>
<feature type="transmembrane region" description="Helical" evidence="5">
    <location>
        <begin position="161"/>
        <end position="183"/>
    </location>
</feature>
<evidence type="ECO:0000313" key="9">
    <source>
        <dbReference type="RefSeq" id="XP_012921683.1"/>
    </source>
</evidence>
<keyword evidence="3" id="KW-0393">Immunoglobulin domain</keyword>
<dbReference type="SUPFAM" id="SSF48726">
    <property type="entry name" value="Immunoglobulin"/>
    <property type="match status" value="1"/>
</dbReference>
<feature type="chain" id="PRO_5043365827" evidence="6">
    <location>
        <begin position="22"/>
        <end position="283"/>
    </location>
</feature>
<name>A0AAX6QMQ0_HETGA</name>
<dbReference type="PANTHER" id="PTHR11738">
    <property type="entry name" value="MHC CLASS I NK CELL RECEPTOR"/>
    <property type="match status" value="1"/>
</dbReference>
<evidence type="ECO:0000256" key="3">
    <source>
        <dbReference type="ARBA" id="ARBA00023319"/>
    </source>
</evidence>
<feature type="region of interest" description="Disordered" evidence="4">
    <location>
        <begin position="191"/>
        <end position="217"/>
    </location>
</feature>
<keyword evidence="5" id="KW-0472">Membrane</keyword>
<dbReference type="InterPro" id="IPR013783">
    <property type="entry name" value="Ig-like_fold"/>
</dbReference>
<dbReference type="Proteomes" id="UP000694906">
    <property type="component" value="Unplaced"/>
</dbReference>
<dbReference type="KEGG" id="hgl:101721593"/>
<proteinExistence type="predicted"/>
<sequence length="283" mass="30479">MAPQPTALLALGLCLGPVIHAQDGPLPRPSISAKPGPMITQGSNATILCEAAAGFELFRLETCFAQSCLKVREENSLSWKTEARFILNSVNTDIAGHYRCIYRKSGYWSPRSETLELVVTSVDATQAPRPPVSDSTSPRATQMPGGNSHMAAMPGLKAQPLYILVGVSAGFIVLLLLLLLFCLHRQWQKKHGAPSSRDQEQRPQERASLAVDSPGRAADWATADQTLQQGGEQSTSTPLQGPQEVMYVQLDHRALAQRGTQAVSPPSTAPPEGSSTYAVLARR</sequence>
<feature type="region of interest" description="Disordered" evidence="4">
    <location>
        <begin position="257"/>
        <end position="283"/>
    </location>
</feature>
<dbReference type="InterPro" id="IPR007110">
    <property type="entry name" value="Ig-like_dom"/>
</dbReference>
<keyword evidence="1 6" id="KW-0732">Signal</keyword>
<evidence type="ECO:0000256" key="6">
    <source>
        <dbReference type="SAM" id="SignalP"/>
    </source>
</evidence>
<evidence type="ECO:0000256" key="4">
    <source>
        <dbReference type="SAM" id="MobiDB-lite"/>
    </source>
</evidence>
<feature type="signal peptide" evidence="6">
    <location>
        <begin position="1"/>
        <end position="21"/>
    </location>
</feature>
<keyword evidence="2" id="KW-1015">Disulfide bond</keyword>
<accession>A0AAX6QMQ0</accession>
<gene>
    <name evidence="9" type="primary">Lair1</name>
</gene>